<dbReference type="EMBL" id="JAPFFJ010000013">
    <property type="protein sequence ID" value="KAJ6412750.1"/>
    <property type="molecule type" value="Genomic_DNA"/>
</dbReference>
<protein>
    <recommendedName>
        <fullName evidence="4">Pentatricopeptide repeat protein</fullName>
    </recommendedName>
</protein>
<accession>A0AAD6P1C7</accession>
<dbReference type="Proteomes" id="UP001162972">
    <property type="component" value="Chromosome 5"/>
</dbReference>
<gene>
    <name evidence="2" type="ORF">OIU84_005736</name>
</gene>
<dbReference type="Pfam" id="PF01535">
    <property type="entry name" value="PPR"/>
    <property type="match status" value="2"/>
</dbReference>
<dbReference type="InterPro" id="IPR002885">
    <property type="entry name" value="PPR_rpt"/>
</dbReference>
<dbReference type="GO" id="GO:0009451">
    <property type="term" value="P:RNA modification"/>
    <property type="evidence" value="ECO:0007669"/>
    <property type="project" value="InterPro"/>
</dbReference>
<dbReference type="InterPro" id="IPR046960">
    <property type="entry name" value="PPR_At4g14850-like_plant"/>
</dbReference>
<keyword evidence="1" id="KW-0677">Repeat</keyword>
<proteinExistence type="predicted"/>
<evidence type="ECO:0000313" key="2">
    <source>
        <dbReference type="EMBL" id="KAJ6412750.1"/>
    </source>
</evidence>
<dbReference type="GO" id="GO:0003723">
    <property type="term" value="F:RNA binding"/>
    <property type="evidence" value="ECO:0007669"/>
    <property type="project" value="InterPro"/>
</dbReference>
<evidence type="ECO:0000313" key="3">
    <source>
        <dbReference type="Proteomes" id="UP001162972"/>
    </source>
</evidence>
<evidence type="ECO:0008006" key="4">
    <source>
        <dbReference type="Google" id="ProtNLM"/>
    </source>
</evidence>
<organism evidence="2 3">
    <name type="scientific">Salix udensis</name>
    <dbReference type="NCBI Taxonomy" id="889485"/>
    <lineage>
        <taxon>Eukaryota</taxon>
        <taxon>Viridiplantae</taxon>
        <taxon>Streptophyta</taxon>
        <taxon>Embryophyta</taxon>
        <taxon>Tracheophyta</taxon>
        <taxon>Spermatophyta</taxon>
        <taxon>Magnoliopsida</taxon>
        <taxon>eudicotyledons</taxon>
        <taxon>Gunneridae</taxon>
        <taxon>Pentapetalae</taxon>
        <taxon>rosids</taxon>
        <taxon>fabids</taxon>
        <taxon>Malpighiales</taxon>
        <taxon>Salicaceae</taxon>
        <taxon>Saliceae</taxon>
        <taxon>Salix</taxon>
    </lineage>
</organism>
<sequence>MLRACGSIGALLTGREVHAQIVKNCSQSNEYLGSTLVWFYCKCGESHTASKVLQQMPFRDVVSWTAIISGHACLGHESEALEFFERNDGGRCGTQLIYIFISFESMCQS</sequence>
<name>A0AAD6P1C7_9ROSI</name>
<reference evidence="2 3" key="1">
    <citation type="journal article" date="2023" name="Int. J. Mol. Sci.">
        <title>De Novo Assembly and Annotation of 11 Diverse Shrub Willow (Salix) Genomes Reveals Novel Gene Organization in Sex-Linked Regions.</title>
        <authorList>
            <person name="Hyden B."/>
            <person name="Feng K."/>
            <person name="Yates T.B."/>
            <person name="Jawdy S."/>
            <person name="Cereghino C."/>
            <person name="Smart L.B."/>
            <person name="Muchero W."/>
        </authorList>
    </citation>
    <scope>NUCLEOTIDE SEQUENCE [LARGE SCALE GENOMIC DNA]</scope>
    <source>
        <tissue evidence="2">Shoot tip</tissue>
    </source>
</reference>
<dbReference type="AlphaFoldDB" id="A0AAD6P1C7"/>
<keyword evidence="3" id="KW-1185">Reference proteome</keyword>
<comment type="caution">
    <text evidence="2">The sequence shown here is derived from an EMBL/GenBank/DDBJ whole genome shotgun (WGS) entry which is preliminary data.</text>
</comment>
<dbReference type="PANTHER" id="PTHR47926:SF347">
    <property type="entry name" value="PENTATRICOPEPTIDE REPEAT-CONTAINING PROTEIN"/>
    <property type="match status" value="1"/>
</dbReference>
<dbReference type="PANTHER" id="PTHR47926">
    <property type="entry name" value="PENTATRICOPEPTIDE REPEAT-CONTAINING PROTEIN"/>
    <property type="match status" value="1"/>
</dbReference>
<evidence type="ECO:0000256" key="1">
    <source>
        <dbReference type="ARBA" id="ARBA00022737"/>
    </source>
</evidence>
<dbReference type="Gene3D" id="1.25.40.10">
    <property type="entry name" value="Tetratricopeptide repeat domain"/>
    <property type="match status" value="1"/>
</dbReference>
<dbReference type="InterPro" id="IPR011990">
    <property type="entry name" value="TPR-like_helical_dom_sf"/>
</dbReference>